<organism evidence="3 6">
    <name type="scientific">Rotaria sordida</name>
    <dbReference type="NCBI Taxonomy" id="392033"/>
    <lineage>
        <taxon>Eukaryota</taxon>
        <taxon>Metazoa</taxon>
        <taxon>Spiralia</taxon>
        <taxon>Gnathifera</taxon>
        <taxon>Rotifera</taxon>
        <taxon>Eurotatoria</taxon>
        <taxon>Bdelloidea</taxon>
        <taxon>Philodinida</taxon>
        <taxon>Philodinidae</taxon>
        <taxon>Rotaria</taxon>
    </lineage>
</organism>
<comment type="caution">
    <text evidence="3">The sequence shown here is derived from an EMBL/GenBank/DDBJ whole genome shotgun (WGS) entry which is preliminary data.</text>
</comment>
<dbReference type="Proteomes" id="UP000663836">
    <property type="component" value="Unassembled WGS sequence"/>
</dbReference>
<accession>A0A815TN67</accession>
<evidence type="ECO:0000313" key="6">
    <source>
        <dbReference type="Proteomes" id="UP000663864"/>
    </source>
</evidence>
<evidence type="ECO:0000313" key="2">
    <source>
        <dbReference type="EMBL" id="CAF1459495.1"/>
    </source>
</evidence>
<reference evidence="3" key="1">
    <citation type="submission" date="2021-02" db="EMBL/GenBank/DDBJ databases">
        <authorList>
            <person name="Nowell W R."/>
        </authorList>
    </citation>
    <scope>NUCLEOTIDE SEQUENCE</scope>
</reference>
<feature type="region of interest" description="Disordered" evidence="1">
    <location>
        <begin position="1"/>
        <end position="92"/>
    </location>
</feature>
<dbReference type="EMBL" id="CAJNOL010009164">
    <property type="protein sequence ID" value="CAF1641551.1"/>
    <property type="molecule type" value="Genomic_DNA"/>
</dbReference>
<feature type="compositionally biased region" description="Polar residues" evidence="1">
    <location>
        <begin position="1"/>
        <end position="17"/>
    </location>
</feature>
<evidence type="ECO:0000313" key="7">
    <source>
        <dbReference type="Proteomes" id="UP000663870"/>
    </source>
</evidence>
<dbReference type="Proteomes" id="UP000663854">
    <property type="component" value="Unassembled WGS sequence"/>
</dbReference>
<dbReference type="EMBL" id="CAJOBD010011570">
    <property type="protein sequence ID" value="CAF4169485.1"/>
    <property type="molecule type" value="Genomic_DNA"/>
</dbReference>
<evidence type="ECO:0000313" key="5">
    <source>
        <dbReference type="EMBL" id="CAF4169485.1"/>
    </source>
</evidence>
<evidence type="ECO:0000313" key="3">
    <source>
        <dbReference type="EMBL" id="CAF1505311.1"/>
    </source>
</evidence>
<feature type="compositionally biased region" description="Polar residues" evidence="1">
    <location>
        <begin position="33"/>
        <end position="44"/>
    </location>
</feature>
<evidence type="ECO:0000313" key="4">
    <source>
        <dbReference type="EMBL" id="CAF1641551.1"/>
    </source>
</evidence>
<dbReference type="EMBL" id="CAJNOH010007508">
    <property type="protein sequence ID" value="CAF1459495.1"/>
    <property type="molecule type" value="Genomic_DNA"/>
</dbReference>
<sequence length="92" mass="10010">MSTTSNSVPINNTTQIPTRGIRVNSESDEKNVVSISSSSEQMIAQTADHSDEQQTPNDKTTTSADISRENNTNSQQSDDKSKPNLSILPTWA</sequence>
<dbReference type="EMBL" id="CAJNOT010007368">
    <property type="protein sequence ID" value="CAF1505311.1"/>
    <property type="molecule type" value="Genomic_DNA"/>
</dbReference>
<feature type="compositionally biased region" description="Polar residues" evidence="1">
    <location>
        <begin position="53"/>
        <end position="76"/>
    </location>
</feature>
<dbReference type="AlphaFoldDB" id="A0A815TN67"/>
<gene>
    <name evidence="5" type="ORF">JBS370_LOCUS34933</name>
    <name evidence="4" type="ORF">JXQ802_LOCUS53272</name>
    <name evidence="2" type="ORF">PYM288_LOCUS36888</name>
    <name evidence="3" type="ORF">ZHD862_LOCUS37645</name>
</gene>
<protein>
    <submittedName>
        <fullName evidence="3">Uncharacterized protein</fullName>
    </submittedName>
</protein>
<dbReference type="Proteomes" id="UP000663864">
    <property type="component" value="Unassembled WGS sequence"/>
</dbReference>
<keyword evidence="7" id="KW-1185">Reference proteome</keyword>
<dbReference type="Proteomes" id="UP000663870">
    <property type="component" value="Unassembled WGS sequence"/>
</dbReference>
<evidence type="ECO:0000256" key="1">
    <source>
        <dbReference type="SAM" id="MobiDB-lite"/>
    </source>
</evidence>
<name>A0A815TN67_9BILA</name>
<proteinExistence type="predicted"/>